<dbReference type="GO" id="GO:0005886">
    <property type="term" value="C:plasma membrane"/>
    <property type="evidence" value="ECO:0007669"/>
    <property type="project" value="TreeGrafter"/>
</dbReference>
<reference evidence="5" key="2">
    <citation type="submission" date="2020-09" db="EMBL/GenBank/DDBJ databases">
        <authorList>
            <person name="Sun Q."/>
            <person name="Ohkuma M."/>
        </authorList>
    </citation>
    <scope>NUCLEOTIDE SEQUENCE</scope>
    <source>
        <strain evidence="5">JCM 13064</strain>
    </source>
</reference>
<dbReference type="RefSeq" id="WP_189166409.1">
    <property type="nucleotide sequence ID" value="NZ_BMNT01000039.1"/>
</dbReference>
<dbReference type="GO" id="GO:0003841">
    <property type="term" value="F:1-acylglycerol-3-phosphate O-acyltransferase activity"/>
    <property type="evidence" value="ECO:0007669"/>
    <property type="project" value="TreeGrafter"/>
</dbReference>
<dbReference type="Pfam" id="PF01553">
    <property type="entry name" value="Acyltransferase"/>
    <property type="match status" value="1"/>
</dbReference>
<dbReference type="PANTHER" id="PTHR10434:SF11">
    <property type="entry name" value="1-ACYL-SN-GLYCEROL-3-PHOSPHATE ACYLTRANSFERASE"/>
    <property type="match status" value="1"/>
</dbReference>
<dbReference type="Proteomes" id="UP000645217">
    <property type="component" value="Unassembled WGS sequence"/>
</dbReference>
<evidence type="ECO:0000256" key="2">
    <source>
        <dbReference type="ARBA" id="ARBA00023315"/>
    </source>
</evidence>
<feature type="region of interest" description="Disordered" evidence="3">
    <location>
        <begin position="228"/>
        <end position="254"/>
    </location>
</feature>
<organism evidence="5 6">
    <name type="scientific">Sphaerisporangium melleum</name>
    <dbReference type="NCBI Taxonomy" id="321316"/>
    <lineage>
        <taxon>Bacteria</taxon>
        <taxon>Bacillati</taxon>
        <taxon>Actinomycetota</taxon>
        <taxon>Actinomycetes</taxon>
        <taxon>Streptosporangiales</taxon>
        <taxon>Streptosporangiaceae</taxon>
        <taxon>Sphaerisporangium</taxon>
    </lineage>
</organism>
<feature type="compositionally biased region" description="Low complexity" evidence="3">
    <location>
        <begin position="228"/>
        <end position="237"/>
    </location>
</feature>
<dbReference type="AlphaFoldDB" id="A0A917RJB8"/>
<comment type="caution">
    <text evidence="5">The sequence shown here is derived from an EMBL/GenBank/DDBJ whole genome shotgun (WGS) entry which is preliminary data.</text>
</comment>
<reference evidence="5" key="1">
    <citation type="journal article" date="2014" name="Int. J. Syst. Evol. Microbiol.">
        <title>Complete genome sequence of Corynebacterium casei LMG S-19264T (=DSM 44701T), isolated from a smear-ripened cheese.</title>
        <authorList>
            <consortium name="US DOE Joint Genome Institute (JGI-PGF)"/>
            <person name="Walter F."/>
            <person name="Albersmeier A."/>
            <person name="Kalinowski J."/>
            <person name="Ruckert C."/>
        </authorList>
    </citation>
    <scope>NUCLEOTIDE SEQUENCE</scope>
    <source>
        <strain evidence="5">JCM 13064</strain>
    </source>
</reference>
<feature type="domain" description="Phospholipid/glycerol acyltransferase" evidence="4">
    <location>
        <begin position="34"/>
        <end position="153"/>
    </location>
</feature>
<dbReference type="SMART" id="SM00563">
    <property type="entry name" value="PlsC"/>
    <property type="match status" value="1"/>
</dbReference>
<name>A0A917RJB8_9ACTN</name>
<evidence type="ECO:0000259" key="4">
    <source>
        <dbReference type="SMART" id="SM00563"/>
    </source>
</evidence>
<protein>
    <submittedName>
        <fullName evidence="5">1-acyl-sn-glycerol-3-phosphate acyltransferase</fullName>
    </submittedName>
</protein>
<keyword evidence="6" id="KW-1185">Reference proteome</keyword>
<keyword evidence="1" id="KW-0808">Transferase</keyword>
<gene>
    <name evidence="5" type="ORF">GCM10007964_59960</name>
</gene>
<dbReference type="GO" id="GO:0006654">
    <property type="term" value="P:phosphatidic acid biosynthetic process"/>
    <property type="evidence" value="ECO:0007669"/>
    <property type="project" value="TreeGrafter"/>
</dbReference>
<accession>A0A917RJB8</accession>
<sequence>MLYWVVKAILGPILHLVFRPWWEGAENVPREGPAILAGNHLSFADHFFGPLPLPRKVTSLGKAEYFTGRGLKGLASRLFFTGVGTVPIDRSGGKASEAALRTGLRILREGHLLGIYPEGTRSPDGRLYKGKTGVARLALEARVPVIPWAMVNTFEMMPTGRPLPRIGIRPGIRYGKPLDFSRYYGMEEDRLVLRAVTDEIMYALMELSGQEYVDKYAASAKVEMARAARNAAKAQEAGRGGDPERPEQAGGPDA</sequence>
<dbReference type="CDD" id="cd07989">
    <property type="entry name" value="LPLAT_AGPAT-like"/>
    <property type="match status" value="1"/>
</dbReference>
<dbReference type="PANTHER" id="PTHR10434">
    <property type="entry name" value="1-ACYL-SN-GLYCEROL-3-PHOSPHATE ACYLTRANSFERASE"/>
    <property type="match status" value="1"/>
</dbReference>
<evidence type="ECO:0000313" key="5">
    <source>
        <dbReference type="EMBL" id="GGL09772.1"/>
    </source>
</evidence>
<evidence type="ECO:0000313" key="6">
    <source>
        <dbReference type="Proteomes" id="UP000645217"/>
    </source>
</evidence>
<dbReference type="InterPro" id="IPR002123">
    <property type="entry name" value="Plipid/glycerol_acylTrfase"/>
</dbReference>
<proteinExistence type="predicted"/>
<evidence type="ECO:0000256" key="3">
    <source>
        <dbReference type="SAM" id="MobiDB-lite"/>
    </source>
</evidence>
<dbReference type="EMBL" id="BMNT01000039">
    <property type="protein sequence ID" value="GGL09772.1"/>
    <property type="molecule type" value="Genomic_DNA"/>
</dbReference>
<keyword evidence="2 5" id="KW-0012">Acyltransferase</keyword>
<evidence type="ECO:0000256" key="1">
    <source>
        <dbReference type="ARBA" id="ARBA00022679"/>
    </source>
</evidence>
<dbReference type="SUPFAM" id="SSF69593">
    <property type="entry name" value="Glycerol-3-phosphate (1)-acyltransferase"/>
    <property type="match status" value="1"/>
</dbReference>